<evidence type="ECO:0000256" key="1">
    <source>
        <dbReference type="SAM" id="MobiDB-lite"/>
    </source>
</evidence>
<organism evidence="2 3">
    <name type="scientific">Paenibacillus phoenicis</name>
    <dbReference type="NCBI Taxonomy" id="554117"/>
    <lineage>
        <taxon>Bacteria</taxon>
        <taxon>Bacillati</taxon>
        <taxon>Bacillota</taxon>
        <taxon>Bacilli</taxon>
        <taxon>Bacillales</taxon>
        <taxon>Paenibacillaceae</taxon>
        <taxon>Paenibacillus</taxon>
    </lineage>
</organism>
<feature type="compositionally biased region" description="Low complexity" evidence="1">
    <location>
        <begin position="414"/>
        <end position="427"/>
    </location>
</feature>
<feature type="compositionally biased region" description="Basic and acidic residues" evidence="1">
    <location>
        <begin position="460"/>
        <end position="489"/>
    </location>
</feature>
<dbReference type="Proteomes" id="UP001292216">
    <property type="component" value="Unassembled WGS sequence"/>
</dbReference>
<feature type="compositionally biased region" description="Basic and acidic residues" evidence="1">
    <location>
        <begin position="442"/>
        <end position="453"/>
    </location>
</feature>
<keyword evidence="3" id="KW-1185">Reference proteome</keyword>
<proteinExistence type="predicted"/>
<sequence length="656" mass="73954">MSVVKETLQIDASAIADILGTVGSPLIVVSELIKNAIDASANTIRLTYDRDARSIAVFDDGHGFTLDDIQQLSRPGFSRKKVNGNLTNAKGLFYTGSKGLGLLSVFSLCESITIQTTSDNDGEYLINWYKDSGSYSYEKVINAELHKGTRITLNNVPQQVLALLTSQAEIKKLRHISTYLYKNKVIDFPEITLEIDGSPPASLLFTTEFNDMLFDVVFSYDKESETLNFQCISKDGDINDSVVTITSFDTLSIESILDKYYSIIETIKTRTNDNISFKDLENVEGVPSFEGRLLVYEKKTAGGMLKDHGAGVNIYVNDFAMYNYLSEELDWLGLADFSQRKKVTRLKPHNVFGFVNLPYFDESKEQLKISNERADFIQDTVFVKLMYLIKGVIMFMILNIDVAKNNPKYKRRASSSTTSNSSSDSNSGANNQLGTNVEVNNGEDRNSESHLQLEEPDENNNSKEGKQSNKEFDDSANKDDTHENTSNKDVEDDQEDSYEPETVFKPQHKKRNNLTFTSSEGQLFDSLKNTDDLGNKIYQTVCELSKLNVLFYPYATVCLYRTLLESATQYASKKLGLQYQETALPSSITNVLNKWGATPNTSKEFKSNVGLWRDLINKRSLLDKLNLYIHNVTPVDVDLILDTWKSMKGYIRECIK</sequence>
<dbReference type="GO" id="GO:0005524">
    <property type="term" value="F:ATP binding"/>
    <property type="evidence" value="ECO:0007669"/>
    <property type="project" value="UniProtKB-KW"/>
</dbReference>
<protein>
    <submittedName>
        <fullName evidence="2">ATP-binding protein</fullName>
    </submittedName>
</protein>
<feature type="compositionally biased region" description="Acidic residues" evidence="1">
    <location>
        <begin position="490"/>
        <end position="499"/>
    </location>
</feature>
<keyword evidence="2" id="KW-0547">Nucleotide-binding</keyword>
<dbReference type="RefSeq" id="WP_323078571.1">
    <property type="nucleotide sequence ID" value="NZ_CBCSKM010000002.1"/>
</dbReference>
<dbReference type="InterPro" id="IPR036890">
    <property type="entry name" value="HATPase_C_sf"/>
</dbReference>
<dbReference type="Gene3D" id="3.30.565.10">
    <property type="entry name" value="Histidine kinase-like ATPase, C-terminal domain"/>
    <property type="match status" value="1"/>
</dbReference>
<accession>A0ABU5PQ50</accession>
<dbReference type="Pfam" id="PF13589">
    <property type="entry name" value="HATPase_c_3"/>
    <property type="match status" value="1"/>
</dbReference>
<keyword evidence="2" id="KW-0067">ATP-binding</keyword>
<evidence type="ECO:0000313" key="3">
    <source>
        <dbReference type="Proteomes" id="UP001292216"/>
    </source>
</evidence>
<name>A0ABU5PQ50_9BACL</name>
<feature type="region of interest" description="Disordered" evidence="1">
    <location>
        <begin position="408"/>
        <end position="514"/>
    </location>
</feature>
<dbReference type="EMBL" id="JAYERP010000001">
    <property type="protein sequence ID" value="MEA3572031.1"/>
    <property type="molecule type" value="Genomic_DNA"/>
</dbReference>
<comment type="caution">
    <text evidence="2">The sequence shown here is derived from an EMBL/GenBank/DDBJ whole genome shotgun (WGS) entry which is preliminary data.</text>
</comment>
<dbReference type="SUPFAM" id="SSF55874">
    <property type="entry name" value="ATPase domain of HSP90 chaperone/DNA topoisomerase II/histidine kinase"/>
    <property type="match status" value="1"/>
</dbReference>
<reference evidence="2 3" key="1">
    <citation type="submission" date="2023-12" db="EMBL/GenBank/DDBJ databases">
        <title>Whole genome sequencing of Paenibacillus phoenicis isolated from the Phoenix Mars Lander spacecraft assembly facility.</title>
        <authorList>
            <person name="Garcia A."/>
            <person name="Venkateswaran K."/>
        </authorList>
    </citation>
    <scope>NUCLEOTIDE SEQUENCE [LARGE SCALE GENOMIC DNA]</scope>
    <source>
        <strain evidence="2 3">3PO2SA</strain>
    </source>
</reference>
<gene>
    <name evidence="2" type="ORF">U9M73_19080</name>
</gene>
<evidence type="ECO:0000313" key="2">
    <source>
        <dbReference type="EMBL" id="MEA3572031.1"/>
    </source>
</evidence>
<feature type="compositionally biased region" description="Polar residues" evidence="1">
    <location>
        <begin position="428"/>
        <end position="439"/>
    </location>
</feature>